<dbReference type="OrthoDB" id="6309065at2"/>
<dbReference type="RefSeq" id="WP_102766258.1">
    <property type="nucleotide sequence ID" value="NZ_POSP01000001.1"/>
</dbReference>
<evidence type="ECO:0000256" key="1">
    <source>
        <dbReference type="SAM" id="Phobius"/>
    </source>
</evidence>
<gene>
    <name evidence="2" type="ORF">C1O66_01680</name>
</gene>
<evidence type="ECO:0000313" key="3">
    <source>
        <dbReference type="Proteomes" id="UP000235916"/>
    </source>
</evidence>
<feature type="transmembrane region" description="Helical" evidence="1">
    <location>
        <begin position="65"/>
        <end position="88"/>
    </location>
</feature>
<protein>
    <submittedName>
        <fullName evidence="2">Uncharacterized protein</fullName>
    </submittedName>
</protein>
<name>A0A2N8L348_9BURK</name>
<keyword evidence="1" id="KW-1133">Transmembrane helix</keyword>
<reference evidence="2 3" key="1">
    <citation type="submission" date="2018-01" db="EMBL/GenBank/DDBJ databases">
        <title>Draft genome sequence of Paucibacter aquatile CR182 isolated from freshwater of the Nakdong River.</title>
        <authorList>
            <person name="Choi A."/>
            <person name="Chung E.J."/>
        </authorList>
    </citation>
    <scope>NUCLEOTIDE SEQUENCE [LARGE SCALE GENOMIC DNA]</scope>
    <source>
        <strain evidence="2 3">CR182</strain>
    </source>
</reference>
<evidence type="ECO:0000313" key="2">
    <source>
        <dbReference type="EMBL" id="PND40123.1"/>
    </source>
</evidence>
<keyword evidence="1" id="KW-0812">Transmembrane</keyword>
<organism evidence="2 3">
    <name type="scientific">Kinneretia aquatilis</name>
    <dbReference type="NCBI Taxonomy" id="2070761"/>
    <lineage>
        <taxon>Bacteria</taxon>
        <taxon>Pseudomonadati</taxon>
        <taxon>Pseudomonadota</taxon>
        <taxon>Betaproteobacteria</taxon>
        <taxon>Burkholderiales</taxon>
        <taxon>Sphaerotilaceae</taxon>
        <taxon>Roseateles</taxon>
    </lineage>
</organism>
<comment type="caution">
    <text evidence="2">The sequence shown here is derived from an EMBL/GenBank/DDBJ whole genome shotgun (WGS) entry which is preliminary data.</text>
</comment>
<dbReference type="EMBL" id="POSP01000001">
    <property type="protein sequence ID" value="PND40123.1"/>
    <property type="molecule type" value="Genomic_DNA"/>
</dbReference>
<dbReference type="AlphaFoldDB" id="A0A2N8L348"/>
<keyword evidence="3" id="KW-1185">Reference proteome</keyword>
<feature type="transmembrane region" description="Helical" evidence="1">
    <location>
        <begin position="37"/>
        <end position="58"/>
    </location>
</feature>
<feature type="transmembrane region" description="Helical" evidence="1">
    <location>
        <begin position="108"/>
        <end position="127"/>
    </location>
</feature>
<dbReference type="Proteomes" id="UP000235916">
    <property type="component" value="Unassembled WGS sequence"/>
</dbReference>
<accession>A0A2N8L348</accession>
<sequence>MVRAWPAALLVFSVFGLALHAMNTPITLRFAYAPANYWFVAVATLALPVSLGLLALQLRRSALRVAFIVACLLVALPSIAYAVLAIGSARNGLDGSFQLLSEAPLNGVTFRLYLSNCGATCAYGLVLRREQDVAAVRLISEVWEADREEPASLRVSPSGTVEVHRGEYVLTSIKP</sequence>
<proteinExistence type="predicted"/>
<keyword evidence="1" id="KW-0472">Membrane</keyword>